<dbReference type="EMBL" id="SRLO01005977">
    <property type="protein sequence ID" value="TNN29171.1"/>
    <property type="molecule type" value="Genomic_DNA"/>
</dbReference>
<dbReference type="Gene3D" id="3.40.190.10">
    <property type="entry name" value="Periplasmic binding protein-like II"/>
    <property type="match status" value="1"/>
</dbReference>
<evidence type="ECO:0000256" key="1">
    <source>
        <dbReference type="SAM" id="MobiDB-lite"/>
    </source>
</evidence>
<keyword evidence="3" id="KW-1185">Reference proteome</keyword>
<accession>A0A4Z2EKR3</accession>
<gene>
    <name evidence="2" type="primary">GRIA3_3</name>
    <name evidence="2" type="ORF">EYF80_060680</name>
</gene>
<reference evidence="2 3" key="1">
    <citation type="submission" date="2019-03" db="EMBL/GenBank/DDBJ databases">
        <title>First draft genome of Liparis tanakae, snailfish: a comprehensive survey of snailfish specific genes.</title>
        <authorList>
            <person name="Kim W."/>
            <person name="Song I."/>
            <person name="Jeong J.-H."/>
            <person name="Kim D."/>
            <person name="Kim S."/>
            <person name="Ryu S."/>
            <person name="Song J.Y."/>
            <person name="Lee S.K."/>
        </authorList>
    </citation>
    <scope>NUCLEOTIDE SEQUENCE [LARGE SCALE GENOMIC DNA]</scope>
    <source>
        <tissue evidence="2">Muscle</tissue>
    </source>
</reference>
<dbReference type="Proteomes" id="UP000314294">
    <property type="component" value="Unassembled WGS sequence"/>
</dbReference>
<sequence length="109" mass="11556">MVSPIESAEDLAKQTDIAYGTLDSGSTKEFFRVSRGYGSRSSPLGPTGFSFHTGPVSKRFSPLDTKHENKIPKLPPKRSVYSCAAASGSDTEDEATGIVLTVSVDSSLV</sequence>
<comment type="caution">
    <text evidence="2">The sequence shown here is derived from an EMBL/GenBank/DDBJ whole genome shotgun (WGS) entry which is preliminary data.</text>
</comment>
<dbReference type="OrthoDB" id="5984008at2759"/>
<evidence type="ECO:0000313" key="2">
    <source>
        <dbReference type="EMBL" id="TNN29171.1"/>
    </source>
</evidence>
<protein>
    <submittedName>
        <fullName evidence="2">Glutamate receptor 3</fullName>
    </submittedName>
</protein>
<dbReference type="AlphaFoldDB" id="A0A4Z2EKR3"/>
<keyword evidence="2" id="KW-0675">Receptor</keyword>
<feature type="region of interest" description="Disordered" evidence="1">
    <location>
        <begin position="37"/>
        <end position="74"/>
    </location>
</feature>
<evidence type="ECO:0000313" key="3">
    <source>
        <dbReference type="Proteomes" id="UP000314294"/>
    </source>
</evidence>
<name>A0A4Z2EKR3_9TELE</name>
<proteinExistence type="predicted"/>
<organism evidence="2 3">
    <name type="scientific">Liparis tanakae</name>
    <name type="common">Tanaka's snailfish</name>
    <dbReference type="NCBI Taxonomy" id="230148"/>
    <lineage>
        <taxon>Eukaryota</taxon>
        <taxon>Metazoa</taxon>
        <taxon>Chordata</taxon>
        <taxon>Craniata</taxon>
        <taxon>Vertebrata</taxon>
        <taxon>Euteleostomi</taxon>
        <taxon>Actinopterygii</taxon>
        <taxon>Neopterygii</taxon>
        <taxon>Teleostei</taxon>
        <taxon>Neoteleostei</taxon>
        <taxon>Acanthomorphata</taxon>
        <taxon>Eupercaria</taxon>
        <taxon>Perciformes</taxon>
        <taxon>Cottioidei</taxon>
        <taxon>Cottales</taxon>
        <taxon>Liparidae</taxon>
        <taxon>Liparis</taxon>
    </lineage>
</organism>